<dbReference type="AlphaFoldDB" id="A0A540NEN6"/>
<name>A0A540NEN6_MALBA</name>
<feature type="compositionally biased region" description="Pro residues" evidence="1">
    <location>
        <begin position="104"/>
        <end position="113"/>
    </location>
</feature>
<gene>
    <name evidence="2" type="ORF">C1H46_004862</name>
</gene>
<organism evidence="2 3">
    <name type="scientific">Malus baccata</name>
    <name type="common">Siberian crab apple</name>
    <name type="synonym">Pyrus baccata</name>
    <dbReference type="NCBI Taxonomy" id="106549"/>
    <lineage>
        <taxon>Eukaryota</taxon>
        <taxon>Viridiplantae</taxon>
        <taxon>Streptophyta</taxon>
        <taxon>Embryophyta</taxon>
        <taxon>Tracheophyta</taxon>
        <taxon>Spermatophyta</taxon>
        <taxon>Magnoliopsida</taxon>
        <taxon>eudicotyledons</taxon>
        <taxon>Gunneridae</taxon>
        <taxon>Pentapetalae</taxon>
        <taxon>rosids</taxon>
        <taxon>fabids</taxon>
        <taxon>Rosales</taxon>
        <taxon>Rosaceae</taxon>
        <taxon>Amygdaloideae</taxon>
        <taxon>Maleae</taxon>
        <taxon>Malus</taxon>
    </lineage>
</organism>
<evidence type="ECO:0000256" key="1">
    <source>
        <dbReference type="SAM" id="MobiDB-lite"/>
    </source>
</evidence>
<reference evidence="2 3" key="1">
    <citation type="journal article" date="2019" name="G3 (Bethesda)">
        <title>Sequencing of a Wild Apple (Malus baccata) Genome Unravels the Differences Between Cultivated and Wild Apple Species Regarding Disease Resistance and Cold Tolerance.</title>
        <authorList>
            <person name="Chen X."/>
        </authorList>
    </citation>
    <scope>NUCLEOTIDE SEQUENCE [LARGE SCALE GENOMIC DNA]</scope>
    <source>
        <strain evidence="3">cv. Shandingzi</strain>
        <tissue evidence="2">Leaves</tissue>
    </source>
</reference>
<keyword evidence="3" id="KW-1185">Reference proteome</keyword>
<accession>A0A540NEN6</accession>
<feature type="region of interest" description="Disordered" evidence="1">
    <location>
        <begin position="94"/>
        <end position="113"/>
    </location>
</feature>
<proteinExistence type="predicted"/>
<feature type="region of interest" description="Disordered" evidence="1">
    <location>
        <begin position="1"/>
        <end position="33"/>
    </location>
</feature>
<sequence length="113" mass="12835">MGRKKQKFSSFQDRRNFSNLPPARPVHLSPPRVKPSEVKLSSSTLVNFVFLSFQYYFTYAIFQVRRAVEEPIVLEIQVVSYMTSPKVLPWASQPTSSKVAITTQPPPNTQSSS</sequence>
<protein>
    <submittedName>
        <fullName evidence="2">Uncharacterized protein</fullName>
    </submittedName>
</protein>
<feature type="compositionally biased region" description="Polar residues" evidence="1">
    <location>
        <begin position="94"/>
        <end position="103"/>
    </location>
</feature>
<evidence type="ECO:0000313" key="2">
    <source>
        <dbReference type="EMBL" id="TQE09514.1"/>
    </source>
</evidence>
<dbReference type="Proteomes" id="UP000315295">
    <property type="component" value="Unassembled WGS sequence"/>
</dbReference>
<evidence type="ECO:0000313" key="3">
    <source>
        <dbReference type="Proteomes" id="UP000315295"/>
    </source>
</evidence>
<dbReference type="EMBL" id="VIEB01000056">
    <property type="protein sequence ID" value="TQE09514.1"/>
    <property type="molecule type" value="Genomic_DNA"/>
</dbReference>
<comment type="caution">
    <text evidence="2">The sequence shown here is derived from an EMBL/GenBank/DDBJ whole genome shotgun (WGS) entry which is preliminary data.</text>
</comment>